<evidence type="ECO:0000313" key="4">
    <source>
        <dbReference type="EMBL" id="CNV34027.1"/>
    </source>
</evidence>
<proteinExistence type="predicted"/>
<accession>A0A655EVG3</accession>
<evidence type="ECO:0000313" key="5">
    <source>
        <dbReference type="Proteomes" id="UP000039541"/>
    </source>
</evidence>
<organism evidence="4 6">
    <name type="scientific">Salmonella enterica subsp. enterica serovar Bovismorbificans</name>
    <dbReference type="NCBI Taxonomy" id="58097"/>
    <lineage>
        <taxon>Bacteria</taxon>
        <taxon>Pseudomonadati</taxon>
        <taxon>Pseudomonadota</taxon>
        <taxon>Gammaproteobacteria</taxon>
        <taxon>Enterobacterales</taxon>
        <taxon>Enterobacteriaceae</taxon>
        <taxon>Salmonella</taxon>
    </lineage>
</organism>
<dbReference type="Proteomes" id="UP000039541">
    <property type="component" value="Unassembled WGS sequence"/>
</dbReference>
<evidence type="ECO:0000313" key="3">
    <source>
        <dbReference type="EMBL" id="CNV33083.1"/>
    </source>
</evidence>
<dbReference type="EMBL" id="CQPD01000051">
    <property type="protein sequence ID" value="CNU99271.1"/>
    <property type="molecule type" value="Genomic_DNA"/>
</dbReference>
<dbReference type="Proteomes" id="UP000042394">
    <property type="component" value="Unassembled WGS sequence"/>
</dbReference>
<gene>
    <name evidence="4" type="ORF">ERS008198_05113</name>
    <name evidence="3" type="ORF">ERS008202_05005</name>
    <name evidence="2" type="ORF">ERS008207_04001</name>
</gene>
<keyword evidence="1" id="KW-0472">Membrane</keyword>
<evidence type="ECO:0000256" key="1">
    <source>
        <dbReference type="SAM" id="Phobius"/>
    </source>
</evidence>
<reference evidence="5 6" key="1">
    <citation type="submission" date="2015-03" db="EMBL/GenBank/DDBJ databases">
        <authorList>
            <consortium name="Pathogen Informatics"/>
        </authorList>
    </citation>
    <scope>NUCLEOTIDE SEQUENCE [LARGE SCALE GENOMIC DNA]</scope>
    <source>
        <strain evidence="3 5">3476</strain>
        <strain evidence="4 6">A1104</strain>
        <strain evidence="2 7">D4891</strain>
    </source>
</reference>
<feature type="transmembrane region" description="Helical" evidence="1">
    <location>
        <begin position="55"/>
        <end position="75"/>
    </location>
</feature>
<sequence>MLPNLIAVGAVKVLLVSSMGSLMVVLPSMFSATVFEVTFASLTVSALRSSYPSSFLLLVIKIPSPSALMVAPSILASDARIYTPVPAEVMLPPVISRVVALLACTAAPLALVCVMVALVRLRAALLVPWMVLIVPAELTELSDRFRVEPSSVAVFPATTFIWPCARVIVLPSSTFSVLPCCTCALLLLAASTMVPSSVASEPVYNVITPKLPSIVSVLSVNVSLLPSAAEIPWV</sequence>
<feature type="transmembrane region" description="Helical" evidence="1">
    <location>
        <begin position="95"/>
        <end position="119"/>
    </location>
</feature>
<evidence type="ECO:0000313" key="6">
    <source>
        <dbReference type="Proteomes" id="UP000041314"/>
    </source>
</evidence>
<keyword evidence="1" id="KW-1133">Transmembrane helix</keyword>
<evidence type="ECO:0000313" key="7">
    <source>
        <dbReference type="Proteomes" id="UP000042394"/>
    </source>
</evidence>
<keyword evidence="1" id="KW-0812">Transmembrane</keyword>
<dbReference type="Proteomes" id="UP000041314">
    <property type="component" value="Unassembled WGS sequence"/>
</dbReference>
<evidence type="ECO:0000313" key="2">
    <source>
        <dbReference type="EMBL" id="CNU99271.1"/>
    </source>
</evidence>
<dbReference type="EMBL" id="CQPC01000154">
    <property type="protein sequence ID" value="CNV33083.1"/>
    <property type="molecule type" value="Genomic_DNA"/>
</dbReference>
<dbReference type="AlphaFoldDB" id="A0A655EVG3"/>
<name>A0A655EVG3_SALET</name>
<feature type="transmembrane region" description="Helical" evidence="1">
    <location>
        <begin position="20"/>
        <end position="43"/>
    </location>
</feature>
<protein>
    <submittedName>
        <fullName evidence="4">Uncharacterized protein</fullName>
    </submittedName>
</protein>
<dbReference type="EMBL" id="CQPA01000114">
    <property type="protein sequence ID" value="CNV34027.1"/>
    <property type="molecule type" value="Genomic_DNA"/>
</dbReference>